<dbReference type="PROSITE" id="PS51644">
    <property type="entry name" value="HTH_OST"/>
    <property type="match status" value="1"/>
</dbReference>
<evidence type="ECO:0000259" key="1">
    <source>
        <dbReference type="PROSITE" id="PS51644"/>
    </source>
</evidence>
<dbReference type="Gene3D" id="3.30.420.610">
    <property type="entry name" value="LOTUS domain-like"/>
    <property type="match status" value="1"/>
</dbReference>
<evidence type="ECO:0000313" key="2">
    <source>
        <dbReference type="EMBL" id="KAK6617759.1"/>
    </source>
</evidence>
<dbReference type="CDD" id="cd09972">
    <property type="entry name" value="LOTUS_TDRD_OSKAR"/>
    <property type="match status" value="1"/>
</dbReference>
<dbReference type="Proteomes" id="UP001372834">
    <property type="component" value="Unassembled WGS sequence"/>
</dbReference>
<protein>
    <recommendedName>
        <fullName evidence="1">HTH OST-type domain-containing protein</fullName>
    </recommendedName>
</protein>
<accession>A0AAN8RYW1</accession>
<organism evidence="2 3">
    <name type="scientific">Polyplax serrata</name>
    <name type="common">Common mouse louse</name>
    <dbReference type="NCBI Taxonomy" id="468196"/>
    <lineage>
        <taxon>Eukaryota</taxon>
        <taxon>Metazoa</taxon>
        <taxon>Ecdysozoa</taxon>
        <taxon>Arthropoda</taxon>
        <taxon>Hexapoda</taxon>
        <taxon>Insecta</taxon>
        <taxon>Pterygota</taxon>
        <taxon>Neoptera</taxon>
        <taxon>Paraneoptera</taxon>
        <taxon>Psocodea</taxon>
        <taxon>Troctomorpha</taxon>
        <taxon>Phthiraptera</taxon>
        <taxon>Anoplura</taxon>
        <taxon>Polyplacidae</taxon>
        <taxon>Polyplax</taxon>
    </lineage>
</organism>
<comment type="caution">
    <text evidence="2">The sequence shown here is derived from an EMBL/GenBank/DDBJ whole genome shotgun (WGS) entry which is preliminary data.</text>
</comment>
<dbReference type="EMBL" id="JAWJWE010000043">
    <property type="protein sequence ID" value="KAK6617759.1"/>
    <property type="molecule type" value="Genomic_DNA"/>
</dbReference>
<sequence>MPECIKEVIADLRAIIISCKNGLQINDIEDDYRETFGQDIPLKDLGYKTLQEFFINYPEDFTLHGKTVRAVAKASSEHIVSLIRKQRKEKYKKSRQAS</sequence>
<proteinExistence type="predicted"/>
<dbReference type="InterPro" id="IPR025605">
    <property type="entry name" value="OST-HTH/LOTUS_dom"/>
</dbReference>
<dbReference type="InterPro" id="IPR041966">
    <property type="entry name" value="LOTUS-like"/>
</dbReference>
<name>A0AAN8RYW1_POLSC</name>
<dbReference type="AlphaFoldDB" id="A0AAN8RYW1"/>
<evidence type="ECO:0000313" key="3">
    <source>
        <dbReference type="Proteomes" id="UP001372834"/>
    </source>
</evidence>
<dbReference type="Pfam" id="PF12872">
    <property type="entry name" value="OST-HTH"/>
    <property type="match status" value="1"/>
</dbReference>
<gene>
    <name evidence="2" type="ORF">RUM43_013987</name>
</gene>
<feature type="domain" description="HTH OST-type" evidence="1">
    <location>
        <begin position="4"/>
        <end position="84"/>
    </location>
</feature>
<reference evidence="2 3" key="1">
    <citation type="submission" date="2023-10" db="EMBL/GenBank/DDBJ databases">
        <title>Genomes of two closely related lineages of the louse Polyplax serrata with different host specificities.</title>
        <authorList>
            <person name="Martinu J."/>
            <person name="Tarabai H."/>
            <person name="Stefka J."/>
            <person name="Hypsa V."/>
        </authorList>
    </citation>
    <scope>NUCLEOTIDE SEQUENCE [LARGE SCALE GENOMIC DNA]</scope>
    <source>
        <strain evidence="2">HR10_N</strain>
    </source>
</reference>